<dbReference type="PROSITE" id="PS00211">
    <property type="entry name" value="ABC_TRANSPORTER_1"/>
    <property type="match status" value="1"/>
</dbReference>
<dbReference type="GO" id="GO:0016887">
    <property type="term" value="F:ATP hydrolysis activity"/>
    <property type="evidence" value="ECO:0007669"/>
    <property type="project" value="InterPro"/>
</dbReference>
<dbReference type="GO" id="GO:0098796">
    <property type="term" value="C:membrane protein complex"/>
    <property type="evidence" value="ECO:0007669"/>
    <property type="project" value="UniProtKB-ARBA"/>
</dbReference>
<dbReference type="PANTHER" id="PTHR42798">
    <property type="entry name" value="LIPOPROTEIN-RELEASING SYSTEM ATP-BINDING PROTEIN LOLD"/>
    <property type="match status" value="1"/>
</dbReference>
<dbReference type="GO" id="GO:0005524">
    <property type="term" value="F:ATP binding"/>
    <property type="evidence" value="ECO:0007669"/>
    <property type="project" value="UniProtKB-KW"/>
</dbReference>
<dbReference type="FunFam" id="3.40.50.300:FF:000032">
    <property type="entry name" value="Export ABC transporter ATP-binding protein"/>
    <property type="match status" value="1"/>
</dbReference>
<keyword evidence="7" id="KW-1185">Reference proteome</keyword>
<evidence type="ECO:0000313" key="7">
    <source>
        <dbReference type="Proteomes" id="UP000237947"/>
    </source>
</evidence>
<evidence type="ECO:0000256" key="4">
    <source>
        <dbReference type="ARBA" id="ARBA00022840"/>
    </source>
</evidence>
<dbReference type="InterPro" id="IPR017911">
    <property type="entry name" value="MacB-like_ATP-bd"/>
</dbReference>
<gene>
    <name evidence="6" type="ORF">C5Q98_00520</name>
</gene>
<dbReference type="Pfam" id="PF00005">
    <property type="entry name" value="ABC_tran"/>
    <property type="match status" value="1"/>
</dbReference>
<evidence type="ECO:0000259" key="5">
    <source>
        <dbReference type="PROSITE" id="PS50893"/>
    </source>
</evidence>
<dbReference type="PANTHER" id="PTHR42798:SF7">
    <property type="entry name" value="ALPHA-D-RIBOSE 1-METHYLPHOSPHONATE 5-TRIPHOSPHATE SYNTHASE SUBUNIT PHNL"/>
    <property type="match status" value="1"/>
</dbReference>
<dbReference type="AlphaFoldDB" id="A0A2S0KQ23"/>
<name>A0A2S0KQ23_9FIRM</name>
<dbReference type="RefSeq" id="WP_106013049.1">
    <property type="nucleotide sequence ID" value="NZ_CP027226.1"/>
</dbReference>
<keyword evidence="4 6" id="KW-0067">ATP-binding</keyword>
<dbReference type="CDD" id="cd03255">
    <property type="entry name" value="ABC_MJ0796_LolCDE_FtsE"/>
    <property type="match status" value="1"/>
</dbReference>
<protein>
    <submittedName>
        <fullName evidence="6">Macrolide ABC transporter ATP-binding protein</fullName>
    </submittedName>
</protein>
<dbReference type="InterPro" id="IPR017871">
    <property type="entry name" value="ABC_transporter-like_CS"/>
</dbReference>
<dbReference type="GO" id="GO:0022857">
    <property type="term" value="F:transmembrane transporter activity"/>
    <property type="evidence" value="ECO:0007669"/>
    <property type="project" value="UniProtKB-ARBA"/>
</dbReference>
<dbReference type="InterPro" id="IPR003439">
    <property type="entry name" value="ABC_transporter-like_ATP-bd"/>
</dbReference>
<keyword evidence="2" id="KW-0813">Transport</keyword>
<dbReference type="KEGG" id="fsa:C5Q98_00520"/>
<dbReference type="PROSITE" id="PS50893">
    <property type="entry name" value="ABC_TRANSPORTER_2"/>
    <property type="match status" value="1"/>
</dbReference>
<feature type="domain" description="ABC transporter" evidence="5">
    <location>
        <begin position="9"/>
        <end position="228"/>
    </location>
</feature>
<dbReference type="Gene3D" id="3.40.50.300">
    <property type="entry name" value="P-loop containing nucleotide triphosphate hydrolases"/>
    <property type="match status" value="1"/>
</dbReference>
<dbReference type="SUPFAM" id="SSF52540">
    <property type="entry name" value="P-loop containing nucleoside triphosphate hydrolases"/>
    <property type="match status" value="1"/>
</dbReference>
<keyword evidence="3" id="KW-0547">Nucleotide-binding</keyword>
<dbReference type="OrthoDB" id="9802264at2"/>
<evidence type="ECO:0000256" key="3">
    <source>
        <dbReference type="ARBA" id="ARBA00022741"/>
    </source>
</evidence>
<comment type="similarity">
    <text evidence="1">Belongs to the ABC transporter superfamily.</text>
</comment>
<accession>A0A2S0KQ23</accession>
<dbReference type="SMART" id="SM00382">
    <property type="entry name" value="AAA"/>
    <property type="match status" value="1"/>
</dbReference>
<dbReference type="Proteomes" id="UP000237947">
    <property type="component" value="Chromosome"/>
</dbReference>
<dbReference type="EMBL" id="CP027226">
    <property type="protein sequence ID" value="AVM43104.1"/>
    <property type="molecule type" value="Genomic_DNA"/>
</dbReference>
<evidence type="ECO:0000256" key="1">
    <source>
        <dbReference type="ARBA" id="ARBA00005417"/>
    </source>
</evidence>
<sequence>MDNPSKPLIKMTNISKIYKNNKFNKVEALNNLNLTVYPGDFISIKGASGSGKSTLLNIIGFLDNQTDGDYLFNGINTKTINDSRKSDLRNKNIAFILQDFGLIEDETALYNVCLPLLFTDVKIKDIKKRSKNLLIKLGLGNYKHHLVKNLSGGQKQRVAIARALVIEPDLILADEPTGSLDSKTGAEIMKLLKDLNLEKEVTIILVTHDEEISNYAKIKKYMHDGDFI</sequence>
<organism evidence="6 7">
    <name type="scientific">Fastidiosipila sanguinis</name>
    <dbReference type="NCBI Taxonomy" id="236753"/>
    <lineage>
        <taxon>Bacteria</taxon>
        <taxon>Bacillati</taxon>
        <taxon>Bacillota</taxon>
        <taxon>Clostridia</taxon>
        <taxon>Eubacteriales</taxon>
        <taxon>Oscillospiraceae</taxon>
        <taxon>Fastidiosipila</taxon>
    </lineage>
</organism>
<dbReference type="InterPro" id="IPR027417">
    <property type="entry name" value="P-loop_NTPase"/>
</dbReference>
<evidence type="ECO:0000256" key="2">
    <source>
        <dbReference type="ARBA" id="ARBA00022448"/>
    </source>
</evidence>
<evidence type="ECO:0000313" key="6">
    <source>
        <dbReference type="EMBL" id="AVM43104.1"/>
    </source>
</evidence>
<reference evidence="7" key="1">
    <citation type="submission" date="2018-02" db="EMBL/GenBank/DDBJ databases">
        <authorList>
            <person name="Holder M.E."/>
            <person name="Ajami N.J."/>
            <person name="Petrosino J.F."/>
        </authorList>
    </citation>
    <scope>NUCLEOTIDE SEQUENCE [LARGE SCALE GENOMIC DNA]</scope>
    <source>
        <strain evidence="7">CCUG 47711</strain>
    </source>
</reference>
<proteinExistence type="inferred from homology"/>
<dbReference type="InterPro" id="IPR003593">
    <property type="entry name" value="AAA+_ATPase"/>
</dbReference>